<dbReference type="PRINTS" id="PR00260">
    <property type="entry name" value="CHEMTRNSDUCR"/>
</dbReference>
<evidence type="ECO:0000256" key="3">
    <source>
        <dbReference type="ARBA" id="ARBA00029447"/>
    </source>
</evidence>
<dbReference type="InterPro" id="IPR004090">
    <property type="entry name" value="Chemotax_Me-accpt_rcpt"/>
</dbReference>
<dbReference type="SMART" id="SM00283">
    <property type="entry name" value="MA"/>
    <property type="match status" value="1"/>
</dbReference>
<comment type="subcellular location">
    <subcellularLocation>
        <location evidence="1">Membrane</location>
    </subcellularLocation>
</comment>
<dbReference type="SUPFAM" id="SSF58104">
    <property type="entry name" value="Methyl-accepting chemotaxis protein (MCP) signaling domain"/>
    <property type="match status" value="1"/>
</dbReference>
<feature type="domain" description="Methyl-accepting transducer" evidence="6">
    <location>
        <begin position="375"/>
        <end position="611"/>
    </location>
</feature>
<dbReference type="EMBL" id="JAYDYW010000019">
    <property type="protein sequence ID" value="MEE1676240.1"/>
    <property type="molecule type" value="Genomic_DNA"/>
</dbReference>
<comment type="caution">
    <text evidence="8">The sequence shown here is derived from an EMBL/GenBank/DDBJ whole genome shotgun (WGS) entry which is preliminary data.</text>
</comment>
<comment type="similarity">
    <text evidence="3">Belongs to the methyl-accepting chemotaxis (MCP) protein family.</text>
</comment>
<dbReference type="SMART" id="SM00304">
    <property type="entry name" value="HAMP"/>
    <property type="match status" value="2"/>
</dbReference>
<gene>
    <name evidence="8" type="ORF">SNR37_001572</name>
</gene>
<protein>
    <submittedName>
        <fullName evidence="8">Methyl-accepting chemotaxis protein</fullName>
    </submittedName>
</protein>
<dbReference type="Gene3D" id="1.10.287.950">
    <property type="entry name" value="Methyl-accepting chemotaxis protein"/>
    <property type="match status" value="1"/>
</dbReference>
<proteinExistence type="inferred from homology"/>
<evidence type="ECO:0000256" key="4">
    <source>
        <dbReference type="PROSITE-ProRule" id="PRU00284"/>
    </source>
</evidence>
<evidence type="ECO:0000256" key="1">
    <source>
        <dbReference type="ARBA" id="ARBA00004370"/>
    </source>
</evidence>
<feature type="domain" description="HAMP" evidence="7">
    <location>
        <begin position="316"/>
        <end position="370"/>
    </location>
</feature>
<evidence type="ECO:0000256" key="2">
    <source>
        <dbReference type="ARBA" id="ARBA00023224"/>
    </source>
</evidence>
<feature type="transmembrane region" description="Helical" evidence="5">
    <location>
        <begin position="297"/>
        <end position="315"/>
    </location>
</feature>
<reference evidence="9" key="1">
    <citation type="submission" date="2023-07" db="EMBL/GenBank/DDBJ databases">
        <title>Draft genome sequence of Agarivorans aestuarii strain ZMCS4, a CAZymes producing bacteria isolated from the marine brown algae Clodostephus spongiosus.</title>
        <authorList>
            <person name="Lorente B."/>
            <person name="Cabral C."/>
            <person name="Frias J."/>
            <person name="Faria J."/>
            <person name="Toubarro D."/>
        </authorList>
    </citation>
    <scope>NUCLEOTIDE SEQUENCE [LARGE SCALE GENOMIC DNA]</scope>
    <source>
        <strain evidence="9">ZMCS4</strain>
    </source>
</reference>
<keyword evidence="2 4" id="KW-0807">Transducer</keyword>
<dbReference type="Pfam" id="PF00015">
    <property type="entry name" value="MCPsignal"/>
    <property type="match status" value="1"/>
</dbReference>
<dbReference type="InterPro" id="IPR004089">
    <property type="entry name" value="MCPsignal_dom"/>
</dbReference>
<keyword evidence="5" id="KW-1133">Transmembrane helix</keyword>
<name>A0ABU7GCN6_9ALTE</name>
<dbReference type="InterPro" id="IPR003660">
    <property type="entry name" value="HAMP_dom"/>
</dbReference>
<keyword evidence="5" id="KW-0812">Transmembrane</keyword>
<dbReference type="PANTHER" id="PTHR32089:SF120">
    <property type="entry name" value="METHYL-ACCEPTING CHEMOTAXIS PROTEIN TLPQ"/>
    <property type="match status" value="1"/>
</dbReference>
<evidence type="ECO:0000256" key="5">
    <source>
        <dbReference type="SAM" id="Phobius"/>
    </source>
</evidence>
<dbReference type="PROSITE" id="PS50111">
    <property type="entry name" value="CHEMOTAXIS_TRANSDUC_2"/>
    <property type="match status" value="1"/>
</dbReference>
<dbReference type="Pfam" id="PF00672">
    <property type="entry name" value="HAMP"/>
    <property type="match status" value="1"/>
</dbReference>
<keyword evidence="5" id="KW-0472">Membrane</keyword>
<dbReference type="RefSeq" id="WP_329776938.1">
    <property type="nucleotide sequence ID" value="NZ_JAYDYW010000019.1"/>
</dbReference>
<organism evidence="8 9">
    <name type="scientific">Agarivorans aestuarii</name>
    <dbReference type="NCBI Taxonomy" id="1563703"/>
    <lineage>
        <taxon>Bacteria</taxon>
        <taxon>Pseudomonadati</taxon>
        <taxon>Pseudomonadota</taxon>
        <taxon>Gammaproteobacteria</taxon>
        <taxon>Alteromonadales</taxon>
        <taxon>Alteromonadaceae</taxon>
        <taxon>Agarivorans</taxon>
    </lineage>
</organism>
<evidence type="ECO:0000313" key="9">
    <source>
        <dbReference type="Proteomes" id="UP001310248"/>
    </source>
</evidence>
<keyword evidence="9" id="KW-1185">Reference proteome</keyword>
<evidence type="ECO:0000259" key="7">
    <source>
        <dbReference type="PROSITE" id="PS50885"/>
    </source>
</evidence>
<sequence>MMDKLSLSQKIALIPSGIVLLLALMLWNSHYSLGGVEQQAEEFSSTVEPSARLAGELSVNALQRLVIQSRYSQSEDPRLLQQYQQLAEQAENLAQSPHLANFENAEQITGNSQLLDQHFVDELVPLLAEVSDLENTVLRQLVPQALAKTADIHATLDLLNSGRLPALTVSLANHIQAASIGLMSHLNRQDSRSKDQFYLELFGAENDLIDLKKGLNREHHKAWITEVEQYVKQLSLAANSIFELLEEQQLLMNDLLNPAAEQVVQGAGDSQQTQWQILGESSHAIAQQLHQTASTSLAFGVSIVVISLILAWVITRLIRQPVVTMVQAMQAIAQGDGDLTQRLRVKGKDELAQLAAAFNQFIELLQGTVTSINQHVATLNDAASQLNQLAQQSKGQVGQQQQVVAEVSEHIGQLSQGFNEVANHVRNADQSAIAIDEASMQGNQLTRSATNEIENLVTQVDTASVDMRELAQNSKDASKVLEVINGIAEQTNLLALNAAIESARAGEHGRGFAVVADEVRNLAKQTRGSTDQIEQMMNDLVKGAEKTEGQMQQGKAQASTSFELMSDMQVSVEKTHQLVSDITRLLDDVSAACDAQLSTSETVVNEMQGIESAAQMSLQGTEQTAEQAQKVGQLSSLIQASIANFKV</sequence>
<dbReference type="PANTHER" id="PTHR32089">
    <property type="entry name" value="METHYL-ACCEPTING CHEMOTAXIS PROTEIN MCPB"/>
    <property type="match status" value="1"/>
</dbReference>
<dbReference type="PROSITE" id="PS50885">
    <property type="entry name" value="HAMP"/>
    <property type="match status" value="1"/>
</dbReference>
<dbReference type="Gene3D" id="6.10.340.10">
    <property type="match status" value="1"/>
</dbReference>
<evidence type="ECO:0000313" key="8">
    <source>
        <dbReference type="EMBL" id="MEE1676240.1"/>
    </source>
</evidence>
<dbReference type="CDD" id="cd06225">
    <property type="entry name" value="HAMP"/>
    <property type="match status" value="1"/>
</dbReference>
<dbReference type="Proteomes" id="UP001310248">
    <property type="component" value="Unassembled WGS sequence"/>
</dbReference>
<evidence type="ECO:0000259" key="6">
    <source>
        <dbReference type="PROSITE" id="PS50111"/>
    </source>
</evidence>
<accession>A0ABU7GCN6</accession>